<organism evidence="2 3">
    <name type="scientific">Amblyomma americanum</name>
    <name type="common">Lone star tick</name>
    <dbReference type="NCBI Taxonomy" id="6943"/>
    <lineage>
        <taxon>Eukaryota</taxon>
        <taxon>Metazoa</taxon>
        <taxon>Ecdysozoa</taxon>
        <taxon>Arthropoda</taxon>
        <taxon>Chelicerata</taxon>
        <taxon>Arachnida</taxon>
        <taxon>Acari</taxon>
        <taxon>Parasitiformes</taxon>
        <taxon>Ixodida</taxon>
        <taxon>Ixodoidea</taxon>
        <taxon>Ixodidae</taxon>
        <taxon>Amblyomminae</taxon>
        <taxon>Amblyomma</taxon>
    </lineage>
</organism>
<accession>A0AAQ4EHF6</accession>
<sequence>MRAALSRATKKPSHREAHITSFGDKLPPHIPAVKPVVRTARLFPSEKHRSNVKGARWKRSVRCETNPDTRNFVLLVLVSAMVLWPRCCIRRRR</sequence>
<protein>
    <submittedName>
        <fullName evidence="2">Uncharacterized protein</fullName>
    </submittedName>
</protein>
<proteinExistence type="predicted"/>
<comment type="caution">
    <text evidence="2">The sequence shown here is derived from an EMBL/GenBank/DDBJ whole genome shotgun (WGS) entry which is preliminary data.</text>
</comment>
<feature type="region of interest" description="Disordered" evidence="1">
    <location>
        <begin position="1"/>
        <end position="24"/>
    </location>
</feature>
<dbReference type="Proteomes" id="UP001321473">
    <property type="component" value="Unassembled WGS sequence"/>
</dbReference>
<gene>
    <name evidence="2" type="ORF">V5799_011573</name>
</gene>
<name>A0AAQ4EHF6_AMBAM</name>
<reference evidence="2 3" key="1">
    <citation type="journal article" date="2023" name="Arcadia Sci">
        <title>De novo assembly of a long-read Amblyomma americanum tick genome.</title>
        <authorList>
            <person name="Chou S."/>
            <person name="Poskanzer K.E."/>
            <person name="Rollins M."/>
            <person name="Thuy-Boun P.S."/>
        </authorList>
    </citation>
    <scope>NUCLEOTIDE SEQUENCE [LARGE SCALE GENOMIC DNA]</scope>
    <source>
        <strain evidence="2">F_SG_1</strain>
        <tissue evidence="2">Salivary glands</tissue>
    </source>
</reference>
<keyword evidence="3" id="KW-1185">Reference proteome</keyword>
<evidence type="ECO:0000313" key="3">
    <source>
        <dbReference type="Proteomes" id="UP001321473"/>
    </source>
</evidence>
<dbReference type="EMBL" id="JARKHS020016132">
    <property type="protein sequence ID" value="KAK8773893.1"/>
    <property type="molecule type" value="Genomic_DNA"/>
</dbReference>
<dbReference type="AlphaFoldDB" id="A0AAQ4EHF6"/>
<evidence type="ECO:0000256" key="1">
    <source>
        <dbReference type="SAM" id="MobiDB-lite"/>
    </source>
</evidence>
<evidence type="ECO:0000313" key="2">
    <source>
        <dbReference type="EMBL" id="KAK8773893.1"/>
    </source>
</evidence>